<evidence type="ECO:0000256" key="1">
    <source>
        <dbReference type="ARBA" id="ARBA00012528"/>
    </source>
</evidence>
<dbReference type="NCBIfam" id="TIGR00254">
    <property type="entry name" value="GGDEF"/>
    <property type="match status" value="1"/>
</dbReference>
<comment type="caution">
    <text evidence="5">The sequence shown here is derived from an EMBL/GenBank/DDBJ whole genome shotgun (WGS) entry which is preliminary data.</text>
</comment>
<dbReference type="SMART" id="SM00267">
    <property type="entry name" value="GGDEF"/>
    <property type="match status" value="1"/>
</dbReference>
<proteinExistence type="predicted"/>
<sequence>MKFVLPVVLLLFSFAFFAAWLSDRGRQFLLSCGACFLLIGIALLIQLGDLPSEDRLNTVLSAAFYIGGTLAGGHGVLLRSDLRLSAGFYILSFAVIVGGVAYFCYVESRLLERVYVLNLGMAALILFFAWRVRSLLKGALVDKLLLAMLVLVALQFVPRTLLTARSLLGELGADNFAMTVFWQWTVFSTAVAAVITGFVLLAAAGYDRIDELVHERDSDPLTGLLNRRGLEERYGALSQTKKGRSGWIAVCDIDYFKALNDAYGHAAGDMVLREFAGIVRKTIGEHPLIARTGGEEFVIFVEDMHPDNVFQLLERVRTSIGTHRFVRLSKDASVTCSLGCARLNEGGDLWQVVDRADKILYAAKKEGRNRTYVEGLNTTGSDS</sequence>
<dbReference type="PANTHER" id="PTHR45138:SF9">
    <property type="entry name" value="DIGUANYLATE CYCLASE DGCM-RELATED"/>
    <property type="match status" value="1"/>
</dbReference>
<keyword evidence="6" id="KW-1185">Reference proteome</keyword>
<dbReference type="InterPro" id="IPR043128">
    <property type="entry name" value="Rev_trsase/Diguanyl_cyclase"/>
</dbReference>
<dbReference type="FunFam" id="3.30.70.270:FF:000001">
    <property type="entry name" value="Diguanylate cyclase domain protein"/>
    <property type="match status" value="1"/>
</dbReference>
<dbReference type="Gene3D" id="3.30.70.270">
    <property type="match status" value="1"/>
</dbReference>
<feature type="transmembrane region" description="Helical" evidence="3">
    <location>
        <begin position="114"/>
        <end position="132"/>
    </location>
</feature>
<evidence type="ECO:0000313" key="6">
    <source>
        <dbReference type="Proteomes" id="UP000555546"/>
    </source>
</evidence>
<dbReference type="CDD" id="cd01949">
    <property type="entry name" value="GGDEF"/>
    <property type="match status" value="1"/>
</dbReference>
<feature type="transmembrane region" description="Helical" evidence="3">
    <location>
        <begin position="88"/>
        <end position="108"/>
    </location>
</feature>
<dbReference type="EC" id="2.7.7.65" evidence="1"/>
<organism evidence="5 6">
    <name type="scientific">Brucella daejeonensis</name>
    <dbReference type="NCBI Taxonomy" id="659015"/>
    <lineage>
        <taxon>Bacteria</taxon>
        <taxon>Pseudomonadati</taxon>
        <taxon>Pseudomonadota</taxon>
        <taxon>Alphaproteobacteria</taxon>
        <taxon>Hyphomicrobiales</taxon>
        <taxon>Brucellaceae</taxon>
        <taxon>Brucella/Ochrobactrum group</taxon>
        <taxon>Brucella</taxon>
    </lineage>
</organism>
<dbReference type="InterPro" id="IPR029787">
    <property type="entry name" value="Nucleotide_cyclase"/>
</dbReference>
<dbReference type="InterPro" id="IPR050469">
    <property type="entry name" value="Diguanylate_Cyclase"/>
</dbReference>
<reference evidence="5 6" key="1">
    <citation type="submission" date="2020-08" db="EMBL/GenBank/DDBJ databases">
        <title>Genomic Encyclopedia of Type Strains, Phase IV (KMG-IV): sequencing the most valuable type-strain genomes for metagenomic binning, comparative biology and taxonomic classification.</title>
        <authorList>
            <person name="Goeker M."/>
        </authorList>
    </citation>
    <scope>NUCLEOTIDE SEQUENCE [LARGE SCALE GENOMIC DNA]</scope>
    <source>
        <strain evidence="5 6">DSM 26944</strain>
    </source>
</reference>
<protein>
    <recommendedName>
        <fullName evidence="1">diguanylate cyclase</fullName>
        <ecNumber evidence="1">2.7.7.65</ecNumber>
    </recommendedName>
</protein>
<dbReference type="EMBL" id="JACIJG010000001">
    <property type="protein sequence ID" value="MBB5700258.1"/>
    <property type="molecule type" value="Genomic_DNA"/>
</dbReference>
<feature type="transmembrane region" description="Helical" evidence="3">
    <location>
        <begin position="28"/>
        <end position="47"/>
    </location>
</feature>
<dbReference type="SUPFAM" id="SSF55073">
    <property type="entry name" value="Nucleotide cyclase"/>
    <property type="match status" value="1"/>
</dbReference>
<evidence type="ECO:0000256" key="3">
    <source>
        <dbReference type="SAM" id="Phobius"/>
    </source>
</evidence>
<keyword evidence="3" id="KW-0472">Membrane</keyword>
<accession>A0A7W9EJI7</accession>
<evidence type="ECO:0000313" key="5">
    <source>
        <dbReference type="EMBL" id="MBB5700258.1"/>
    </source>
</evidence>
<feature type="transmembrane region" description="Helical" evidence="3">
    <location>
        <begin position="181"/>
        <end position="206"/>
    </location>
</feature>
<dbReference type="PROSITE" id="PS50887">
    <property type="entry name" value="GGDEF"/>
    <property type="match status" value="1"/>
</dbReference>
<dbReference type="AlphaFoldDB" id="A0A7W9EJI7"/>
<keyword evidence="3" id="KW-0812">Transmembrane</keyword>
<dbReference type="RefSeq" id="WP_183646489.1">
    <property type="nucleotide sequence ID" value="NZ_JACIJG010000001.1"/>
</dbReference>
<name>A0A7W9EJI7_9HYPH</name>
<keyword evidence="3" id="KW-1133">Transmembrane helix</keyword>
<comment type="catalytic activity">
    <reaction evidence="2">
        <text>2 GTP = 3',3'-c-di-GMP + 2 diphosphate</text>
        <dbReference type="Rhea" id="RHEA:24898"/>
        <dbReference type="ChEBI" id="CHEBI:33019"/>
        <dbReference type="ChEBI" id="CHEBI:37565"/>
        <dbReference type="ChEBI" id="CHEBI:58805"/>
        <dbReference type="EC" id="2.7.7.65"/>
    </reaction>
</comment>
<dbReference type="InterPro" id="IPR000160">
    <property type="entry name" value="GGDEF_dom"/>
</dbReference>
<feature type="transmembrane region" description="Helical" evidence="3">
    <location>
        <begin position="144"/>
        <end position="161"/>
    </location>
</feature>
<dbReference type="Proteomes" id="UP000555546">
    <property type="component" value="Unassembled WGS sequence"/>
</dbReference>
<feature type="domain" description="GGDEF" evidence="4">
    <location>
        <begin position="244"/>
        <end position="376"/>
    </location>
</feature>
<evidence type="ECO:0000256" key="2">
    <source>
        <dbReference type="ARBA" id="ARBA00034247"/>
    </source>
</evidence>
<gene>
    <name evidence="5" type="ORF">FHS76_000096</name>
</gene>
<dbReference type="PANTHER" id="PTHR45138">
    <property type="entry name" value="REGULATORY COMPONENTS OF SENSORY TRANSDUCTION SYSTEM"/>
    <property type="match status" value="1"/>
</dbReference>
<evidence type="ECO:0000259" key="4">
    <source>
        <dbReference type="PROSITE" id="PS50887"/>
    </source>
</evidence>
<dbReference type="GO" id="GO:0052621">
    <property type="term" value="F:diguanylate cyclase activity"/>
    <property type="evidence" value="ECO:0007669"/>
    <property type="project" value="UniProtKB-EC"/>
</dbReference>
<dbReference type="Pfam" id="PF00990">
    <property type="entry name" value="GGDEF"/>
    <property type="match status" value="1"/>
</dbReference>